<dbReference type="Pfam" id="PF14863">
    <property type="entry name" value="Alkyl_sulf_dimr"/>
    <property type="match status" value="1"/>
</dbReference>
<evidence type="ECO:0000256" key="1">
    <source>
        <dbReference type="ARBA" id="ARBA00022723"/>
    </source>
</evidence>
<keyword evidence="2 6" id="KW-0378">Hydrolase</keyword>
<evidence type="ECO:0000259" key="5">
    <source>
        <dbReference type="SMART" id="SM00849"/>
    </source>
</evidence>
<keyword evidence="3" id="KW-0862">Zinc</keyword>
<protein>
    <submittedName>
        <fullName evidence="6">MBL fold metallo-hydrolase</fullName>
    </submittedName>
</protein>
<dbReference type="GO" id="GO:0030288">
    <property type="term" value="C:outer membrane-bounded periplasmic space"/>
    <property type="evidence" value="ECO:0007669"/>
    <property type="project" value="TreeGrafter"/>
</dbReference>
<keyword evidence="7" id="KW-1185">Reference proteome</keyword>
<evidence type="ECO:0000256" key="3">
    <source>
        <dbReference type="ARBA" id="ARBA00022833"/>
    </source>
</evidence>
<dbReference type="SMART" id="SM00849">
    <property type="entry name" value="Lactamase_B"/>
    <property type="match status" value="1"/>
</dbReference>
<dbReference type="Pfam" id="PF00753">
    <property type="entry name" value="Lactamase_B"/>
    <property type="match status" value="1"/>
</dbReference>
<dbReference type="InterPro" id="IPR044097">
    <property type="entry name" value="Bds1/SdsA1_MBL-fold"/>
</dbReference>
<dbReference type="GO" id="GO:0018741">
    <property type="term" value="F:linear primary-alkylsulfatase activity"/>
    <property type="evidence" value="ECO:0007669"/>
    <property type="project" value="InterPro"/>
</dbReference>
<reference evidence="6 7" key="1">
    <citation type="submission" date="2020-06" db="EMBL/GenBank/DDBJ databases">
        <authorList>
            <person name="Grouzdev D.S."/>
        </authorList>
    </citation>
    <scope>NUCLEOTIDE SEQUENCE [LARGE SCALE GENOMIC DNA]</scope>
    <source>
        <strain evidence="6 7">HO-A22</strain>
    </source>
</reference>
<dbReference type="PANTHER" id="PTHR43223">
    <property type="entry name" value="ALKYL/ARYL-SULFATASE"/>
    <property type="match status" value="1"/>
</dbReference>
<dbReference type="GO" id="GO:0046872">
    <property type="term" value="F:metal ion binding"/>
    <property type="evidence" value="ECO:0007669"/>
    <property type="project" value="UniProtKB-KW"/>
</dbReference>
<dbReference type="InterPro" id="IPR038536">
    <property type="entry name" value="Alkyl/aryl-sulf_dimr_sf"/>
</dbReference>
<dbReference type="InterPro" id="IPR029228">
    <property type="entry name" value="Alkyl_sulf_dimr"/>
</dbReference>
<dbReference type="AlphaFoldDB" id="A0A7Y6QA08"/>
<gene>
    <name evidence="6" type="ORF">HT585_22995</name>
</gene>
<dbReference type="FunFam" id="3.60.15.30:FF:000001">
    <property type="entry name" value="Alkyl/aryl-sulfatase BDS1"/>
    <property type="match status" value="1"/>
</dbReference>
<evidence type="ECO:0000313" key="6">
    <source>
        <dbReference type="EMBL" id="NVD41741.1"/>
    </source>
</evidence>
<dbReference type="Gene3D" id="3.60.15.30">
    <property type="entry name" value="Metallo-beta-lactamase domain"/>
    <property type="match status" value="1"/>
</dbReference>
<dbReference type="InterPro" id="IPR036866">
    <property type="entry name" value="RibonucZ/Hydroxyglut_hydro"/>
</dbReference>
<dbReference type="InterPro" id="IPR036527">
    <property type="entry name" value="SCP2_sterol-bd_dom_sf"/>
</dbReference>
<comment type="caution">
    <text evidence="6">The sequence shown here is derived from an EMBL/GenBank/DDBJ whole genome shotgun (WGS) entry which is preliminary data.</text>
</comment>
<organism evidence="6 7">
    <name type="scientific">Ensifer oleiphilus</name>
    <dbReference type="NCBI Taxonomy" id="2742698"/>
    <lineage>
        <taxon>Bacteria</taxon>
        <taxon>Pseudomonadati</taxon>
        <taxon>Pseudomonadota</taxon>
        <taxon>Alphaproteobacteria</taxon>
        <taxon>Hyphomicrobiales</taxon>
        <taxon>Rhizobiaceae</taxon>
        <taxon>Sinorhizobium/Ensifer group</taxon>
        <taxon>Ensifer</taxon>
    </lineage>
</organism>
<dbReference type="SUPFAM" id="SSF55718">
    <property type="entry name" value="SCP-like"/>
    <property type="match status" value="1"/>
</dbReference>
<evidence type="ECO:0000256" key="4">
    <source>
        <dbReference type="ARBA" id="ARBA00033751"/>
    </source>
</evidence>
<dbReference type="CDD" id="cd07710">
    <property type="entry name" value="arylsulfatase_Sdsa1-like_MBL-fold"/>
    <property type="match status" value="1"/>
</dbReference>
<dbReference type="Proteomes" id="UP000520198">
    <property type="component" value="Unassembled WGS sequence"/>
</dbReference>
<proteinExistence type="inferred from homology"/>
<dbReference type="InterPro" id="IPR029229">
    <property type="entry name" value="Alkyl_sulf_C"/>
</dbReference>
<comment type="similarity">
    <text evidence="4">Belongs to the metallo-beta-lactamase superfamily. Type III sulfatase family.</text>
</comment>
<evidence type="ECO:0000313" key="7">
    <source>
        <dbReference type="Proteomes" id="UP000520198"/>
    </source>
</evidence>
<dbReference type="Gene3D" id="3.30.1050.10">
    <property type="entry name" value="SCP2 sterol-binding domain"/>
    <property type="match status" value="1"/>
</dbReference>
<feature type="domain" description="Metallo-beta-lactamase" evidence="5">
    <location>
        <begin position="132"/>
        <end position="353"/>
    </location>
</feature>
<accession>A0A7Y6QA08</accession>
<sequence>MALLLAAPVPAQTANPLIDPNAAKGEHFHPQGKPASAATLELRNSVKAELPFEDERDFEEHRRGFLKTPPFTKIMADAGHIAWDMESYQFLLQGKDFPSIHPSLQRQAILNMGYGLYEVLPDKIYQVRGFDLTNITFIKGNTGWIVFDPATTVEPARAAVKFINDTLGERPVTGVVYSHSHIDHFGGVRGVVDEADVRAGRVPIIAPEGFLHEAISENVLAGNAMSRRSRIQYATILARNPHGHVDQSIGKNVSAGMPGLIPPTVSIDQPLQEISVDGVKMVFQNTPDTEAPVGMNTWFPEWKAFWAGENVTATIHNIYTLRGAPVRNSLNWSKEINAAIYNFADMEVLFASHSWPRWGNARIMEVLRAQRDLYANMNNQALHLANQGVTINQVHNIYEVPKSLQRQWAARSYHGAVKNNVRGIINRFLGFWDGNPANLDPLSPADIAPLYVELMGGAPPILAKGRELNAAGRYRESGEILSRLVFAQPTNQDARNLLADAFEQLGYQNESTSFRNSYLQLAAELRTGIAAGIAANANSPDVVRAMATEQWLDFLGISMDSRKADGMHWTINLVTPDNGEKFVIEMSNATLTNIKGFTKPDAELTITLNRSDLDQLMVGAKTFEQLETEGHARFEGDRRPFDELRSILTVFTPDFEVFPATANASPVPTNVKPFQFGSDLMSVAE</sequence>
<dbReference type="InterPro" id="IPR001279">
    <property type="entry name" value="Metallo-B-lactamas"/>
</dbReference>
<name>A0A7Y6QA08_9HYPH</name>
<dbReference type="InterPro" id="IPR052195">
    <property type="entry name" value="Bact_Alkyl/Aryl-Sulfatase"/>
</dbReference>
<dbReference type="GO" id="GO:0046983">
    <property type="term" value="F:protein dimerization activity"/>
    <property type="evidence" value="ECO:0007669"/>
    <property type="project" value="InterPro"/>
</dbReference>
<evidence type="ECO:0000256" key="2">
    <source>
        <dbReference type="ARBA" id="ARBA00022801"/>
    </source>
</evidence>
<dbReference type="SUPFAM" id="SSF56281">
    <property type="entry name" value="Metallo-hydrolase/oxidoreductase"/>
    <property type="match status" value="1"/>
</dbReference>
<dbReference type="PANTHER" id="PTHR43223:SF1">
    <property type="entry name" value="ALKYL_ARYL-SULFATASE BDS1"/>
    <property type="match status" value="1"/>
</dbReference>
<dbReference type="Gene3D" id="1.25.40.880">
    <property type="entry name" value="Alkyl sulfatase, dimerisation domain"/>
    <property type="match status" value="1"/>
</dbReference>
<dbReference type="EMBL" id="JABWDU010000006">
    <property type="protein sequence ID" value="NVD41741.1"/>
    <property type="molecule type" value="Genomic_DNA"/>
</dbReference>
<dbReference type="GO" id="GO:0018909">
    <property type="term" value="P:dodecyl sulfate metabolic process"/>
    <property type="evidence" value="ECO:0007669"/>
    <property type="project" value="InterPro"/>
</dbReference>
<keyword evidence="1" id="KW-0479">Metal-binding</keyword>
<dbReference type="Pfam" id="PF14864">
    <property type="entry name" value="Alkyl_sulf_C"/>
    <property type="match status" value="1"/>
</dbReference>